<evidence type="ECO:0000256" key="2">
    <source>
        <dbReference type="PROSITE-ProRule" id="PRU01211"/>
    </source>
</evidence>
<dbReference type="GO" id="GO:0004222">
    <property type="term" value="F:metalloendopeptidase activity"/>
    <property type="evidence" value="ECO:0007669"/>
    <property type="project" value="UniProtKB-UniRule"/>
</dbReference>
<feature type="binding site" evidence="2">
    <location>
        <position position="201"/>
    </location>
    <ligand>
        <name>Zn(2+)</name>
        <dbReference type="ChEBI" id="CHEBI:29105"/>
        <note>catalytic</note>
    </ligand>
</feature>
<dbReference type="PRINTS" id="PR00480">
    <property type="entry name" value="ASTACIN"/>
</dbReference>
<dbReference type="SMART" id="SM00235">
    <property type="entry name" value="ZnMc"/>
    <property type="match status" value="1"/>
</dbReference>
<dbReference type="EC" id="3.4.24.-" evidence="3"/>
<feature type="binding site" evidence="2">
    <location>
        <position position="205"/>
    </location>
    <ligand>
        <name>Zn(2+)</name>
        <dbReference type="ChEBI" id="CHEBI:29105"/>
        <note>catalytic</note>
    </ligand>
</feature>
<dbReference type="EMBL" id="UZAM01007144">
    <property type="protein sequence ID" value="VDO97009.1"/>
    <property type="molecule type" value="Genomic_DNA"/>
</dbReference>
<accession>A0A183IF56</accession>
<keyword evidence="2 3" id="KW-0862">Zinc</keyword>
<protein>
    <recommendedName>
        <fullName evidence="3">Metalloendopeptidase</fullName>
        <ecNumber evidence="3">3.4.24.-</ecNumber>
    </recommendedName>
</protein>
<comment type="cofactor">
    <cofactor evidence="2 3">
        <name>Zn(2+)</name>
        <dbReference type="ChEBI" id="CHEBI:29105"/>
    </cofactor>
    <text evidence="2 3">Binds 1 zinc ion per subunit.</text>
</comment>
<dbReference type="Pfam" id="PF01400">
    <property type="entry name" value="Astacin"/>
    <property type="match status" value="1"/>
</dbReference>
<feature type="active site" evidence="2">
    <location>
        <position position="202"/>
    </location>
</feature>
<dbReference type="Proteomes" id="UP000270296">
    <property type="component" value="Unassembled WGS sequence"/>
</dbReference>
<evidence type="ECO:0000313" key="5">
    <source>
        <dbReference type="EMBL" id="VDO97009.1"/>
    </source>
</evidence>
<evidence type="ECO:0000256" key="1">
    <source>
        <dbReference type="ARBA" id="ARBA00023157"/>
    </source>
</evidence>
<name>A0A183IF56_9BILA</name>
<dbReference type="GO" id="GO:0006508">
    <property type="term" value="P:proteolysis"/>
    <property type="evidence" value="ECO:0007669"/>
    <property type="project" value="UniProtKB-KW"/>
</dbReference>
<reference evidence="7" key="1">
    <citation type="submission" date="2016-06" db="UniProtKB">
        <authorList>
            <consortium name="WormBaseParasite"/>
        </authorList>
    </citation>
    <scope>IDENTIFICATION</scope>
</reference>
<feature type="domain" description="Peptidase M12A" evidence="4">
    <location>
        <begin position="101"/>
        <end position="301"/>
    </location>
</feature>
<evidence type="ECO:0000256" key="3">
    <source>
        <dbReference type="RuleBase" id="RU361183"/>
    </source>
</evidence>
<dbReference type="PANTHER" id="PTHR10127:SF850">
    <property type="entry name" value="METALLOENDOPEPTIDASE"/>
    <property type="match status" value="1"/>
</dbReference>
<sequence length="301" mass="34414">MNSQPISTMAMVCLDSIIRFLFILFGFGVSNSLEQQMDIKSLAYMSPTELQKAVQYAKWKSLHDCLFIREQRQQSALHPPSSKGLNSDSNESWANKQFTVNSSRYGLIQKWPRGRIPYTLDDRFSVDARQRIFNAMVSIERSTCIRFVPASSMNLTASSGWVKILVNRNPSCKSHMGKIDGAANMVLLHVPACMTEGVIIHELMHTIGLLHEHTRNNRDQFVEVVWKNIKEDGKPNFMKDAGYAPHIPYDYESVLHYHDSAFSVNRLPTLRARAFMNFETGPLLRGITKKLRYGRGWVKLN</sequence>
<dbReference type="GO" id="GO:0008270">
    <property type="term" value="F:zinc ion binding"/>
    <property type="evidence" value="ECO:0007669"/>
    <property type="project" value="UniProtKB-UniRule"/>
</dbReference>
<evidence type="ECO:0000259" key="4">
    <source>
        <dbReference type="PROSITE" id="PS51864"/>
    </source>
</evidence>
<gene>
    <name evidence="5" type="ORF">SBAD_LOCUS2250</name>
</gene>
<evidence type="ECO:0000313" key="6">
    <source>
        <dbReference type="Proteomes" id="UP000270296"/>
    </source>
</evidence>
<dbReference type="InterPro" id="IPR001506">
    <property type="entry name" value="Peptidase_M12A"/>
</dbReference>
<keyword evidence="2 3" id="KW-0645">Protease</keyword>
<dbReference type="AlphaFoldDB" id="A0A183IF56"/>
<organism evidence="7">
    <name type="scientific">Soboliphyme baturini</name>
    <dbReference type="NCBI Taxonomy" id="241478"/>
    <lineage>
        <taxon>Eukaryota</taxon>
        <taxon>Metazoa</taxon>
        <taxon>Ecdysozoa</taxon>
        <taxon>Nematoda</taxon>
        <taxon>Enoplea</taxon>
        <taxon>Dorylaimia</taxon>
        <taxon>Dioctophymatida</taxon>
        <taxon>Dioctophymatoidea</taxon>
        <taxon>Soboliphymatidae</taxon>
        <taxon>Soboliphyme</taxon>
    </lineage>
</organism>
<reference evidence="5 6" key="2">
    <citation type="submission" date="2018-11" db="EMBL/GenBank/DDBJ databases">
        <authorList>
            <consortium name="Pathogen Informatics"/>
        </authorList>
    </citation>
    <scope>NUCLEOTIDE SEQUENCE [LARGE SCALE GENOMIC DNA]</scope>
</reference>
<dbReference type="PANTHER" id="PTHR10127">
    <property type="entry name" value="DISCOIDIN, CUB, EGF, LAMININ , AND ZINC METALLOPROTEASE DOMAIN CONTAINING"/>
    <property type="match status" value="1"/>
</dbReference>
<dbReference type="InterPro" id="IPR024079">
    <property type="entry name" value="MetalloPept_cat_dom_sf"/>
</dbReference>
<keyword evidence="2 3" id="KW-0479">Metal-binding</keyword>
<keyword evidence="6" id="KW-1185">Reference proteome</keyword>
<dbReference type="OrthoDB" id="291007at2759"/>
<dbReference type="PROSITE" id="PS51864">
    <property type="entry name" value="ASTACIN"/>
    <property type="match status" value="1"/>
</dbReference>
<keyword evidence="2 3" id="KW-0482">Metalloprotease</keyword>
<evidence type="ECO:0000313" key="7">
    <source>
        <dbReference type="WBParaSite" id="SBAD_0000235501-mRNA-1"/>
    </source>
</evidence>
<keyword evidence="1" id="KW-1015">Disulfide bond</keyword>
<comment type="caution">
    <text evidence="2">Lacks conserved residue(s) required for the propagation of feature annotation.</text>
</comment>
<dbReference type="WBParaSite" id="SBAD_0000235501-mRNA-1">
    <property type="protein sequence ID" value="SBAD_0000235501-mRNA-1"/>
    <property type="gene ID" value="SBAD_0000235501"/>
</dbReference>
<dbReference type="InterPro" id="IPR006026">
    <property type="entry name" value="Peptidase_Metallo"/>
</dbReference>
<feature type="binding site" evidence="2">
    <location>
        <position position="211"/>
    </location>
    <ligand>
        <name>Zn(2+)</name>
        <dbReference type="ChEBI" id="CHEBI:29105"/>
        <note>catalytic</note>
    </ligand>
</feature>
<keyword evidence="2 3" id="KW-0378">Hydrolase</keyword>
<dbReference type="SUPFAM" id="SSF55486">
    <property type="entry name" value="Metalloproteases ('zincins'), catalytic domain"/>
    <property type="match status" value="1"/>
</dbReference>
<dbReference type="Gene3D" id="3.40.390.10">
    <property type="entry name" value="Collagenase (Catalytic Domain)"/>
    <property type="match status" value="1"/>
</dbReference>
<proteinExistence type="predicted"/>